<organism evidence="1 2">
    <name type="scientific">Ambrosia artemisiifolia</name>
    <name type="common">Common ragweed</name>
    <dbReference type="NCBI Taxonomy" id="4212"/>
    <lineage>
        <taxon>Eukaryota</taxon>
        <taxon>Viridiplantae</taxon>
        <taxon>Streptophyta</taxon>
        <taxon>Embryophyta</taxon>
        <taxon>Tracheophyta</taxon>
        <taxon>Spermatophyta</taxon>
        <taxon>Magnoliopsida</taxon>
        <taxon>eudicotyledons</taxon>
        <taxon>Gunneridae</taxon>
        <taxon>Pentapetalae</taxon>
        <taxon>asterids</taxon>
        <taxon>campanulids</taxon>
        <taxon>Asterales</taxon>
        <taxon>Asteraceae</taxon>
        <taxon>Asteroideae</taxon>
        <taxon>Heliantheae alliance</taxon>
        <taxon>Heliantheae</taxon>
        <taxon>Ambrosia</taxon>
    </lineage>
</organism>
<evidence type="ECO:0000313" key="1">
    <source>
        <dbReference type="EMBL" id="KAI7749289.1"/>
    </source>
</evidence>
<keyword evidence="2" id="KW-1185">Reference proteome</keyword>
<proteinExistence type="predicted"/>
<gene>
    <name evidence="1" type="ORF">M8C21_023624</name>
</gene>
<dbReference type="Proteomes" id="UP001206925">
    <property type="component" value="Unassembled WGS sequence"/>
</dbReference>
<accession>A0AAD5GQ86</accession>
<dbReference type="AlphaFoldDB" id="A0AAD5GQ86"/>
<dbReference type="GO" id="GO:2000058">
    <property type="term" value="P:regulation of ubiquitin-dependent protein catabolic process"/>
    <property type="evidence" value="ECO:0007669"/>
    <property type="project" value="TreeGrafter"/>
</dbReference>
<dbReference type="InterPro" id="IPR039749">
    <property type="entry name" value="NUB1"/>
</dbReference>
<name>A0AAD5GQ86_AMBAR</name>
<sequence length="53" mass="5890">MRAAATSLAKRHADGSLPVEDFNLELENQSGEKVKLETEDDQRALMMGLMFHG</sequence>
<dbReference type="PANTHER" id="PTHR12948">
    <property type="entry name" value="NEDD8 ULTIMATE BUSTER-1 BS4 PROTEIN"/>
    <property type="match status" value="1"/>
</dbReference>
<dbReference type="EMBL" id="JAMZMK010006388">
    <property type="protein sequence ID" value="KAI7749289.1"/>
    <property type="molecule type" value="Genomic_DNA"/>
</dbReference>
<evidence type="ECO:0000313" key="2">
    <source>
        <dbReference type="Proteomes" id="UP001206925"/>
    </source>
</evidence>
<comment type="caution">
    <text evidence="1">The sequence shown here is derived from an EMBL/GenBank/DDBJ whole genome shotgun (WGS) entry which is preliminary data.</text>
</comment>
<dbReference type="PANTHER" id="PTHR12948:SF3">
    <property type="entry name" value="NEDD8 ULTIMATE BUSTER 1"/>
    <property type="match status" value="1"/>
</dbReference>
<protein>
    <submittedName>
        <fullName evidence="1">Uncharacterized protein</fullName>
    </submittedName>
</protein>
<reference evidence="1" key="1">
    <citation type="submission" date="2022-06" db="EMBL/GenBank/DDBJ databases">
        <title>Uncovering the hologenomic basis of an extraordinary plant invasion.</title>
        <authorList>
            <person name="Bieker V.C."/>
            <person name="Martin M.D."/>
            <person name="Gilbert T."/>
            <person name="Hodgins K."/>
            <person name="Battlay P."/>
            <person name="Petersen B."/>
            <person name="Wilson J."/>
        </authorList>
    </citation>
    <scope>NUCLEOTIDE SEQUENCE</scope>
    <source>
        <strain evidence="1">AA19_3_7</strain>
        <tissue evidence="1">Leaf</tissue>
    </source>
</reference>